<name>A0A7S3Y1R8_HETAK</name>
<dbReference type="InterPro" id="IPR052289">
    <property type="entry name" value="Calcyclin-binding_UBL-bridge"/>
</dbReference>
<dbReference type="PANTHER" id="PTHR13164:SF6">
    <property type="entry name" value="CS DOMAIN-CONTAINING PROTEIN"/>
    <property type="match status" value="1"/>
</dbReference>
<dbReference type="GO" id="GO:0005634">
    <property type="term" value="C:nucleus"/>
    <property type="evidence" value="ECO:0007669"/>
    <property type="project" value="TreeGrafter"/>
</dbReference>
<proteinExistence type="predicted"/>
<dbReference type="EMBL" id="HBIU01037791">
    <property type="protein sequence ID" value="CAE0638553.1"/>
    <property type="molecule type" value="Transcribed_RNA"/>
</dbReference>
<feature type="region of interest" description="Disordered" evidence="1">
    <location>
        <begin position="1"/>
        <end position="40"/>
    </location>
</feature>
<dbReference type="PANTHER" id="PTHR13164">
    <property type="entry name" value="CALICYLIN BINDING PROTEIN"/>
    <property type="match status" value="1"/>
</dbReference>
<organism evidence="2">
    <name type="scientific">Heterosigma akashiwo</name>
    <name type="common">Chromophytic alga</name>
    <name type="synonym">Heterosigma carterae</name>
    <dbReference type="NCBI Taxonomy" id="2829"/>
    <lineage>
        <taxon>Eukaryota</taxon>
        <taxon>Sar</taxon>
        <taxon>Stramenopiles</taxon>
        <taxon>Ochrophyta</taxon>
        <taxon>Raphidophyceae</taxon>
        <taxon>Chattonellales</taxon>
        <taxon>Chattonellaceae</taxon>
        <taxon>Heterosigma</taxon>
    </lineage>
</organism>
<protein>
    <recommendedName>
        <fullName evidence="3">CS domain-containing protein</fullName>
    </recommendedName>
</protein>
<evidence type="ECO:0000256" key="1">
    <source>
        <dbReference type="SAM" id="MobiDB-lite"/>
    </source>
</evidence>
<feature type="compositionally biased region" description="Basic and acidic residues" evidence="1">
    <location>
        <begin position="1"/>
        <end position="11"/>
    </location>
</feature>
<gene>
    <name evidence="2" type="ORF">HAKA00212_LOCUS17336</name>
</gene>
<dbReference type="SUPFAM" id="SSF49764">
    <property type="entry name" value="HSP20-like chaperones"/>
    <property type="match status" value="1"/>
</dbReference>
<dbReference type="AlphaFoldDB" id="A0A7S3Y1R8"/>
<evidence type="ECO:0008006" key="3">
    <source>
        <dbReference type="Google" id="ProtNLM"/>
    </source>
</evidence>
<sequence>MEAADQEHLNSFEDLEIAPSAEVKDKDAEEAPADEAISALRDNIKNKGKNSYYYAHENTSNAPAWDGQPQPRLLGKETSENASCILKPITNYAWGDEAKKIKIYIPLDGIGDHPDGKINLTWAEKSFSLLIESFDGKDHGLNISELQNSITKAAVRKKADKLVLTLTKEDEVTWHHLKKND</sequence>
<evidence type="ECO:0000313" key="2">
    <source>
        <dbReference type="EMBL" id="CAE0638553.1"/>
    </source>
</evidence>
<reference evidence="2" key="1">
    <citation type="submission" date="2021-01" db="EMBL/GenBank/DDBJ databases">
        <authorList>
            <person name="Corre E."/>
            <person name="Pelletier E."/>
            <person name="Niang G."/>
            <person name="Scheremetjew M."/>
            <person name="Finn R."/>
            <person name="Kale V."/>
            <person name="Holt S."/>
            <person name="Cochrane G."/>
            <person name="Meng A."/>
            <person name="Brown T."/>
            <person name="Cohen L."/>
        </authorList>
    </citation>
    <scope>NUCLEOTIDE SEQUENCE</scope>
    <source>
        <strain evidence="2">CCMP3107</strain>
    </source>
</reference>
<accession>A0A7S3Y1R8</accession>
<dbReference type="InterPro" id="IPR008978">
    <property type="entry name" value="HSP20-like_chaperone"/>
</dbReference>
<dbReference type="Gene3D" id="2.60.40.790">
    <property type="match status" value="1"/>
</dbReference>